<dbReference type="Gene3D" id="1.20.120.1630">
    <property type="match status" value="1"/>
</dbReference>
<keyword evidence="2 5" id="KW-0812">Transmembrane</keyword>
<feature type="transmembrane region" description="Helical" evidence="5">
    <location>
        <begin position="161"/>
        <end position="185"/>
    </location>
</feature>
<evidence type="ECO:0000256" key="2">
    <source>
        <dbReference type="ARBA" id="ARBA00022692"/>
    </source>
</evidence>
<evidence type="ECO:0000256" key="3">
    <source>
        <dbReference type="ARBA" id="ARBA00022989"/>
    </source>
</evidence>
<comment type="caution">
    <text evidence="5">Lacks conserved residue(s) required for the propagation of feature annotation.</text>
</comment>
<accession>A0A9P3HAN0</accession>
<reference evidence="6" key="1">
    <citation type="submission" date="2021-11" db="EMBL/GenBank/DDBJ databases">
        <authorList>
            <person name="Herlambang A."/>
            <person name="Guo Y."/>
            <person name="Takashima Y."/>
            <person name="Nishizawa T."/>
        </authorList>
    </citation>
    <scope>NUCLEOTIDE SEQUENCE</scope>
    <source>
        <strain evidence="6">E1425</strain>
    </source>
</reference>
<keyword evidence="4 5" id="KW-0472">Membrane</keyword>
<dbReference type="Pfam" id="PF04140">
    <property type="entry name" value="ICMT"/>
    <property type="match status" value="1"/>
</dbReference>
<evidence type="ECO:0000313" key="6">
    <source>
        <dbReference type="EMBL" id="GJJ73221.1"/>
    </source>
</evidence>
<sequence>MLAKVVCVAVGAGSFVASMTPPRAAAAATTTNRKLKIQSEGRFLDRFFVDWLPTLIIRLTLFLVMTYTGCLLWIYHTAATGRDGCVNCNDVQEYQVWRQLLVLKSWHPMVCAMAIFGGWLRRWSFATLDRFFTYRLTIHADHKLVSTGPYKYLRHPSYTGALLAVSGAYLLLLHQGLWPIFTALLSGWTRSYLIPASPMVPPVLTVLQGAIPVWGQLTGPNGGAWVTAALTAFYVEMFRRRIKGEEAMLKQHFGKEWDLYASQRWRFIPLLF</sequence>
<dbReference type="Proteomes" id="UP000827284">
    <property type="component" value="Unassembled WGS sequence"/>
</dbReference>
<dbReference type="GO" id="GO:0004671">
    <property type="term" value="F:protein C-terminal S-isoprenylcysteine carboxyl O-methyltransferase activity"/>
    <property type="evidence" value="ECO:0007669"/>
    <property type="project" value="UniProtKB-EC"/>
</dbReference>
<organism evidence="6 7">
    <name type="scientific">Entomortierella parvispora</name>
    <dbReference type="NCBI Taxonomy" id="205924"/>
    <lineage>
        <taxon>Eukaryota</taxon>
        <taxon>Fungi</taxon>
        <taxon>Fungi incertae sedis</taxon>
        <taxon>Mucoromycota</taxon>
        <taxon>Mortierellomycotina</taxon>
        <taxon>Mortierellomycetes</taxon>
        <taxon>Mortierellales</taxon>
        <taxon>Mortierellaceae</taxon>
        <taxon>Entomortierella</taxon>
    </lineage>
</organism>
<evidence type="ECO:0000313" key="7">
    <source>
        <dbReference type="Proteomes" id="UP000827284"/>
    </source>
</evidence>
<keyword evidence="7" id="KW-1185">Reference proteome</keyword>
<keyword evidence="3 5" id="KW-1133">Transmembrane helix</keyword>
<feature type="transmembrane region" description="Helical" evidence="5">
    <location>
        <begin position="51"/>
        <end position="74"/>
    </location>
</feature>
<evidence type="ECO:0000256" key="4">
    <source>
        <dbReference type="ARBA" id="ARBA00023136"/>
    </source>
</evidence>
<name>A0A9P3HAN0_9FUNG</name>
<dbReference type="PANTHER" id="PTHR12714">
    <property type="entry name" value="PROTEIN-S ISOPRENYLCYSTEINE O-METHYLTRANSFERASE"/>
    <property type="match status" value="1"/>
</dbReference>
<feature type="transmembrane region" description="Helical" evidence="5">
    <location>
        <begin position="217"/>
        <end position="235"/>
    </location>
</feature>
<comment type="catalytic activity">
    <reaction evidence="5">
        <text>[protein]-C-terminal S-[(2E,6E)-farnesyl]-L-cysteine + S-adenosyl-L-methionine = [protein]-C-terminal S-[(2E,6E)-farnesyl]-L-cysteine methyl ester + S-adenosyl-L-homocysteine</text>
        <dbReference type="Rhea" id="RHEA:21672"/>
        <dbReference type="Rhea" id="RHEA-COMP:12125"/>
        <dbReference type="Rhea" id="RHEA-COMP:12126"/>
        <dbReference type="ChEBI" id="CHEBI:57856"/>
        <dbReference type="ChEBI" id="CHEBI:59789"/>
        <dbReference type="ChEBI" id="CHEBI:90510"/>
        <dbReference type="ChEBI" id="CHEBI:90511"/>
        <dbReference type="EC" id="2.1.1.100"/>
    </reaction>
</comment>
<evidence type="ECO:0000256" key="5">
    <source>
        <dbReference type="RuleBase" id="RU362022"/>
    </source>
</evidence>
<dbReference type="EMBL" id="BQFW01000007">
    <property type="protein sequence ID" value="GJJ73221.1"/>
    <property type="molecule type" value="Genomic_DNA"/>
</dbReference>
<dbReference type="EC" id="2.1.1.100" evidence="5"/>
<keyword evidence="5" id="KW-0949">S-adenosyl-L-methionine</keyword>
<comment type="subcellular location">
    <subcellularLocation>
        <location evidence="5">Endoplasmic reticulum membrane</location>
        <topology evidence="5">Multi-pass membrane protein</topology>
    </subcellularLocation>
    <subcellularLocation>
        <location evidence="1">Membrane</location>
        <topology evidence="1">Multi-pass membrane protein</topology>
    </subcellularLocation>
</comment>
<keyword evidence="5" id="KW-0489">Methyltransferase</keyword>
<dbReference type="GO" id="GO:0032259">
    <property type="term" value="P:methylation"/>
    <property type="evidence" value="ECO:0007669"/>
    <property type="project" value="UniProtKB-KW"/>
</dbReference>
<dbReference type="GO" id="GO:0005789">
    <property type="term" value="C:endoplasmic reticulum membrane"/>
    <property type="evidence" value="ECO:0007669"/>
    <property type="project" value="UniProtKB-SubCell"/>
</dbReference>
<dbReference type="PANTHER" id="PTHR12714:SF9">
    <property type="entry name" value="PROTEIN-S-ISOPRENYLCYSTEINE O-METHYLTRANSFERASE"/>
    <property type="match status" value="1"/>
</dbReference>
<keyword evidence="5" id="KW-0808">Transferase</keyword>
<dbReference type="InterPro" id="IPR007269">
    <property type="entry name" value="ICMT_MeTrfase"/>
</dbReference>
<gene>
    <name evidence="6" type="ORF">EMPS_05579</name>
</gene>
<reference evidence="6" key="2">
    <citation type="journal article" date="2022" name="Microbiol. Resour. Announc.">
        <title>Whole-Genome Sequence of Entomortierella parvispora E1425, a Mucoromycotan Fungus Associated with Burkholderiaceae-Related Endosymbiotic Bacteria.</title>
        <authorList>
            <person name="Herlambang A."/>
            <person name="Guo Y."/>
            <person name="Takashima Y."/>
            <person name="Narisawa K."/>
            <person name="Ohta H."/>
            <person name="Nishizawa T."/>
        </authorList>
    </citation>
    <scope>NUCLEOTIDE SEQUENCE</scope>
    <source>
        <strain evidence="6">E1425</strain>
    </source>
</reference>
<comment type="similarity">
    <text evidence="5">Belongs to the class VI-like SAM-binding methyltransferase superfamily. Isoprenylcysteine carboxyl methyltransferase family.</text>
</comment>
<keyword evidence="5" id="KW-0256">Endoplasmic reticulum</keyword>
<protein>
    <recommendedName>
        <fullName evidence="5">Protein-S-isoprenylcysteine O-methyltransferase</fullName>
        <ecNumber evidence="5">2.1.1.100</ecNumber>
    </recommendedName>
</protein>
<dbReference type="OrthoDB" id="422086at2759"/>
<comment type="caution">
    <text evidence="6">The sequence shown here is derived from an EMBL/GenBank/DDBJ whole genome shotgun (WGS) entry which is preliminary data.</text>
</comment>
<evidence type="ECO:0000256" key="1">
    <source>
        <dbReference type="ARBA" id="ARBA00004141"/>
    </source>
</evidence>
<dbReference type="AlphaFoldDB" id="A0A9P3HAN0"/>
<proteinExistence type="inferred from homology"/>